<evidence type="ECO:0000313" key="19">
    <source>
        <dbReference type="Proteomes" id="UP000464718"/>
    </source>
</evidence>
<dbReference type="GO" id="GO:0015628">
    <property type="term" value="P:protein secretion by the type II secretion system"/>
    <property type="evidence" value="ECO:0007669"/>
    <property type="project" value="InterPro"/>
</dbReference>
<evidence type="ECO:0000256" key="10">
    <source>
        <dbReference type="ARBA" id="ARBA00030772"/>
    </source>
</evidence>
<dbReference type="InterPro" id="IPR022792">
    <property type="entry name" value="T2SS_protein-GspN"/>
</dbReference>
<keyword evidence="7" id="KW-0812">Transmembrane</keyword>
<dbReference type="EMBL" id="CP034298">
    <property type="protein sequence ID" value="QHH07982.1"/>
    <property type="molecule type" value="Genomic_DNA"/>
</dbReference>
<dbReference type="Proteomes" id="UP000321504">
    <property type="component" value="Unassembled WGS sequence"/>
</dbReference>
<dbReference type="Proteomes" id="UP000191946">
    <property type="component" value="Unassembled WGS sequence"/>
</dbReference>
<evidence type="ECO:0000256" key="1">
    <source>
        <dbReference type="ARBA" id="ARBA00004533"/>
    </source>
</evidence>
<comment type="similarity">
    <text evidence="2">Belongs to the GSP N family.</text>
</comment>
<evidence type="ECO:0000313" key="18">
    <source>
        <dbReference type="Proteomes" id="UP000321504"/>
    </source>
</evidence>
<evidence type="ECO:0000313" key="12">
    <source>
        <dbReference type="EMBL" id="HAS6677826.1"/>
    </source>
</evidence>
<name>A0A249W9W2_VIBPH</name>
<dbReference type="RefSeq" id="WP_005496730.1">
    <property type="nucleotide sequence ID" value="NZ_CANUID010000009.1"/>
</dbReference>
<protein>
    <recommendedName>
        <fullName evidence="3">Type II secretion system protein N</fullName>
    </recommendedName>
    <alternativeName>
        <fullName evidence="10">General secretion pathway protein N</fullName>
    </alternativeName>
</protein>
<evidence type="ECO:0000256" key="8">
    <source>
        <dbReference type="ARBA" id="ARBA00022927"/>
    </source>
</evidence>
<dbReference type="GO" id="GO:0005886">
    <property type="term" value="C:plasma membrane"/>
    <property type="evidence" value="ECO:0007669"/>
    <property type="project" value="UniProtKB-SubCell"/>
</dbReference>
<evidence type="ECO:0000256" key="3">
    <source>
        <dbReference type="ARBA" id="ARBA00021563"/>
    </source>
</evidence>
<evidence type="ECO:0000313" key="11">
    <source>
        <dbReference type="EMBL" id="ASZ53488.1"/>
    </source>
</evidence>
<reference evidence="12" key="6">
    <citation type="submission" date="2019-12" db="EMBL/GenBank/DDBJ databases">
        <authorList>
            <consortium name="NCBI Pathogen Detection Project"/>
        </authorList>
    </citation>
    <scope>NUCLEOTIDE SEQUENCE</scope>
    <source>
        <strain evidence="12">1930</strain>
    </source>
</reference>
<dbReference type="EMBL" id="DACQKT010000005">
    <property type="protein sequence ID" value="HAS6677826.1"/>
    <property type="molecule type" value="Genomic_DNA"/>
</dbReference>
<accession>A0A249W9W2</accession>
<dbReference type="Proteomes" id="UP001253193">
    <property type="component" value="Unassembled WGS sequence"/>
</dbReference>
<evidence type="ECO:0000313" key="14">
    <source>
        <dbReference type="EMBL" id="OQK01557.1"/>
    </source>
</evidence>
<dbReference type="Pfam" id="PF01203">
    <property type="entry name" value="T2SSN"/>
    <property type="match status" value="1"/>
</dbReference>
<dbReference type="Proteomes" id="UP000464718">
    <property type="component" value="Chromosome i"/>
</dbReference>
<dbReference type="EMBL" id="LHQV01000010">
    <property type="protein sequence ID" value="OQK01557.1"/>
    <property type="molecule type" value="Genomic_DNA"/>
</dbReference>
<keyword evidence="4" id="KW-0813">Transport</keyword>
<reference evidence="13" key="7">
    <citation type="submission" date="2023-06" db="EMBL/GenBank/DDBJ databases">
        <title>Genomic Diversity of Vibrio spp. and Metagenomic Analysis of Pathogens in Florida Gulf Coastal Waters Following Hurricane Ian.</title>
        <authorList>
            <person name="Brumfield K.D."/>
        </authorList>
    </citation>
    <scope>NUCLEOTIDE SEQUENCE</scope>
    <source>
        <strain evidence="13">WBS2B-138</strain>
    </source>
</reference>
<evidence type="ECO:0000313" key="17">
    <source>
        <dbReference type="Proteomes" id="UP000191946"/>
    </source>
</evidence>
<comment type="subcellular location">
    <subcellularLocation>
        <location evidence="1">Cell inner membrane</location>
    </subcellularLocation>
</comment>
<gene>
    <name evidence="12" type="primary">gspN</name>
    <name evidence="14" type="ORF">AKG60_06510</name>
    <name evidence="15" type="ORF">EHC69_00735</name>
    <name evidence="16" type="ORF">FVP01_19405</name>
    <name evidence="12" type="ORF">I7278_13485</name>
    <name evidence="13" type="ORF">QX249_17900</name>
    <name evidence="11" type="ORF">YA91_24380</name>
</gene>
<keyword evidence="6" id="KW-0997">Cell inner membrane</keyword>
<dbReference type="EMBL" id="VRMQ01000005">
    <property type="protein sequence ID" value="TXN14600.1"/>
    <property type="molecule type" value="Genomic_DNA"/>
</dbReference>
<keyword evidence="17" id="KW-1185">Reference proteome</keyword>
<dbReference type="AlphaFoldDB" id="A0A249W9W2"/>
<evidence type="ECO:0000256" key="2">
    <source>
        <dbReference type="ARBA" id="ARBA00007208"/>
    </source>
</evidence>
<sequence>MKRAVLYVVIFIVCFSVSLIMGLPVSWVLQQAPTVKGLDIQGAHGSVWQGQASSVRWQRQNLGQVNWDFQWSSLFTGKAEFSVRFGRGSDMNIRGRGLVGYSLSDGPYAENLVASIPASKAVEQARLPVPVSVDGQLELNIRHATYAAPWCKTGEGTLVWSASGIQSPVGSLELGPVIADLKCQDSVLTASGEQTSKQVSSAFSAELMPNQRYSTKAWFKPGADFPSSMGEQLKWLGQPNAQGQYEFDYKGRF</sequence>
<reference evidence="15 19" key="4">
    <citation type="submission" date="2018-12" db="EMBL/GenBank/DDBJ databases">
        <title>Genomic insights into the evolutionary origins and pathogenicity of five Vibrio parahaemolyticus strains isolated from the shrimp with acute hepatopancreatic necrosis disease (AHPND).</title>
        <authorList>
            <person name="Yang Q."/>
            <person name="Dong X."/>
            <person name="Xie G."/>
            <person name="Fu S."/>
            <person name="Zou P."/>
            <person name="Sun J."/>
            <person name="Wang Y."/>
            <person name="Huang J."/>
        </authorList>
    </citation>
    <scope>NUCLEOTIDE SEQUENCE [LARGE SCALE GENOMIC DNA]</scope>
    <source>
        <strain evidence="15 19">20160303005-1</strain>
    </source>
</reference>
<proteinExistence type="inferred from homology"/>
<evidence type="ECO:0000256" key="5">
    <source>
        <dbReference type="ARBA" id="ARBA00022475"/>
    </source>
</evidence>
<dbReference type="EMBL" id="CP023248">
    <property type="protein sequence ID" value="ASZ53488.1"/>
    <property type="molecule type" value="Genomic_DNA"/>
</dbReference>
<evidence type="ECO:0000256" key="6">
    <source>
        <dbReference type="ARBA" id="ARBA00022519"/>
    </source>
</evidence>
<reference evidence="11" key="2">
    <citation type="submission" date="2017-09" db="EMBL/GenBank/DDBJ databases">
        <authorList>
            <person name="Ehlers B."/>
            <person name="Leendertz F.H."/>
        </authorList>
    </citation>
    <scope>NUCLEOTIDE SEQUENCE</scope>
    <source>
        <strain evidence="11">MAVP-26</strain>
    </source>
</reference>
<organism evidence="11">
    <name type="scientific">Vibrio parahaemolyticus</name>
    <dbReference type="NCBI Taxonomy" id="670"/>
    <lineage>
        <taxon>Bacteria</taxon>
        <taxon>Pseudomonadati</taxon>
        <taxon>Pseudomonadota</taxon>
        <taxon>Gammaproteobacteria</taxon>
        <taxon>Vibrionales</taxon>
        <taxon>Vibrionaceae</taxon>
        <taxon>Vibrio</taxon>
    </lineage>
</organism>
<evidence type="ECO:0000313" key="15">
    <source>
        <dbReference type="EMBL" id="QHH07982.1"/>
    </source>
</evidence>
<reference evidence="16 18" key="5">
    <citation type="submission" date="2019-08" db="EMBL/GenBank/DDBJ databases">
        <title>Emerging of two pre-pandemic pathogenic O4:KUT lineages of Vibrio parahaemolyticus in coastal eastern China.</title>
        <authorList>
            <person name="Yu H."/>
        </authorList>
    </citation>
    <scope>NUCLEOTIDE SEQUENCE [LARGE SCALE GENOMIC DNA]</scope>
    <source>
        <strain evidence="16 18">HZ17-383</strain>
    </source>
</reference>
<evidence type="ECO:0000313" key="16">
    <source>
        <dbReference type="EMBL" id="TXN14600.1"/>
    </source>
</evidence>
<dbReference type="Proteomes" id="UP000856022">
    <property type="component" value="Unassembled WGS sequence"/>
</dbReference>
<evidence type="ECO:0000256" key="9">
    <source>
        <dbReference type="ARBA" id="ARBA00023136"/>
    </source>
</evidence>
<keyword evidence="8" id="KW-0653">Protein transport</keyword>
<dbReference type="EMBL" id="JAUHGG010000006">
    <property type="protein sequence ID" value="MDS1822511.1"/>
    <property type="molecule type" value="Genomic_DNA"/>
</dbReference>
<dbReference type="GO" id="GO:0015627">
    <property type="term" value="C:type II protein secretion system complex"/>
    <property type="evidence" value="ECO:0007669"/>
    <property type="project" value="InterPro"/>
</dbReference>
<evidence type="ECO:0000313" key="13">
    <source>
        <dbReference type="EMBL" id="MDS1822511.1"/>
    </source>
</evidence>
<evidence type="ECO:0000256" key="4">
    <source>
        <dbReference type="ARBA" id="ARBA00022448"/>
    </source>
</evidence>
<keyword evidence="9" id="KW-0472">Membrane</keyword>
<reference evidence="12" key="3">
    <citation type="journal article" date="2018" name="Genome Biol.">
        <title>SKESA: strategic k-mer extension for scrupulous assemblies.</title>
        <authorList>
            <person name="Souvorov A."/>
            <person name="Agarwala R."/>
            <person name="Lipman D.J."/>
        </authorList>
    </citation>
    <scope>NUCLEOTIDE SEQUENCE</scope>
    <source>
        <strain evidence="12">1930</strain>
    </source>
</reference>
<evidence type="ECO:0000256" key="7">
    <source>
        <dbReference type="ARBA" id="ARBA00022692"/>
    </source>
</evidence>
<keyword evidence="5" id="KW-1003">Cell membrane</keyword>
<reference evidence="14 17" key="1">
    <citation type="submission" date="2015-08" db="EMBL/GenBank/DDBJ databases">
        <title>Draft Genome Sequences of Vibrio parahaemolyticus Strains.</title>
        <authorList>
            <person name="Gonzalez-Escalona N."/>
            <person name="DePaola A."/>
        </authorList>
    </citation>
    <scope>NUCLEOTIDE SEQUENCE [LARGE SCALE GENOMIC DNA]</scope>
    <source>
        <strain evidence="14 17">CFSAN001621</strain>
    </source>
</reference>